<reference evidence="2" key="2">
    <citation type="submission" date="2020-11" db="EMBL/GenBank/DDBJ databases">
        <authorList>
            <person name="McCartney M.A."/>
            <person name="Auch B."/>
            <person name="Kono T."/>
            <person name="Mallez S."/>
            <person name="Becker A."/>
            <person name="Gohl D.M."/>
            <person name="Silverstein K.A.T."/>
            <person name="Koren S."/>
            <person name="Bechman K.B."/>
            <person name="Herman A."/>
            <person name="Abrahante J.E."/>
            <person name="Garbe J."/>
        </authorList>
    </citation>
    <scope>NUCLEOTIDE SEQUENCE</scope>
    <source>
        <strain evidence="2">Duluth1</strain>
        <tissue evidence="2">Whole animal</tissue>
    </source>
</reference>
<organism evidence="2 3">
    <name type="scientific">Dreissena polymorpha</name>
    <name type="common">Zebra mussel</name>
    <name type="synonym">Mytilus polymorpha</name>
    <dbReference type="NCBI Taxonomy" id="45954"/>
    <lineage>
        <taxon>Eukaryota</taxon>
        <taxon>Metazoa</taxon>
        <taxon>Spiralia</taxon>
        <taxon>Lophotrochozoa</taxon>
        <taxon>Mollusca</taxon>
        <taxon>Bivalvia</taxon>
        <taxon>Autobranchia</taxon>
        <taxon>Heteroconchia</taxon>
        <taxon>Euheterodonta</taxon>
        <taxon>Imparidentia</taxon>
        <taxon>Neoheterodontei</taxon>
        <taxon>Myida</taxon>
        <taxon>Dreissenoidea</taxon>
        <taxon>Dreissenidae</taxon>
        <taxon>Dreissena</taxon>
    </lineage>
</organism>
<gene>
    <name evidence="2" type="ORF">DPMN_113118</name>
</gene>
<protein>
    <submittedName>
        <fullName evidence="2">Uncharacterized protein</fullName>
    </submittedName>
</protein>
<feature type="region of interest" description="Disordered" evidence="1">
    <location>
        <begin position="1"/>
        <end position="47"/>
    </location>
</feature>
<accession>A0A9D4QRK1</accession>
<proteinExistence type="predicted"/>
<dbReference type="Proteomes" id="UP000828390">
    <property type="component" value="Unassembled WGS sequence"/>
</dbReference>
<evidence type="ECO:0000313" key="2">
    <source>
        <dbReference type="EMBL" id="KAH3839685.1"/>
    </source>
</evidence>
<dbReference type="EMBL" id="JAIWYP010000004">
    <property type="protein sequence ID" value="KAH3839685.1"/>
    <property type="molecule type" value="Genomic_DNA"/>
</dbReference>
<feature type="compositionally biased region" description="Basic residues" evidence="1">
    <location>
        <begin position="29"/>
        <end position="47"/>
    </location>
</feature>
<reference evidence="2" key="1">
    <citation type="journal article" date="2019" name="bioRxiv">
        <title>The Genome of the Zebra Mussel, Dreissena polymorpha: A Resource for Invasive Species Research.</title>
        <authorList>
            <person name="McCartney M.A."/>
            <person name="Auch B."/>
            <person name="Kono T."/>
            <person name="Mallez S."/>
            <person name="Zhang Y."/>
            <person name="Obille A."/>
            <person name="Becker A."/>
            <person name="Abrahante J.E."/>
            <person name="Garbe J."/>
            <person name="Badalamenti J.P."/>
            <person name="Herman A."/>
            <person name="Mangelson H."/>
            <person name="Liachko I."/>
            <person name="Sullivan S."/>
            <person name="Sone E.D."/>
            <person name="Koren S."/>
            <person name="Silverstein K.A.T."/>
            <person name="Beckman K.B."/>
            <person name="Gohl D.M."/>
        </authorList>
    </citation>
    <scope>NUCLEOTIDE SEQUENCE</scope>
    <source>
        <strain evidence="2">Duluth1</strain>
        <tissue evidence="2">Whole animal</tissue>
    </source>
</reference>
<name>A0A9D4QRK1_DREPO</name>
<evidence type="ECO:0000256" key="1">
    <source>
        <dbReference type="SAM" id="MobiDB-lite"/>
    </source>
</evidence>
<dbReference type="AlphaFoldDB" id="A0A9D4QRK1"/>
<comment type="caution">
    <text evidence="2">The sequence shown here is derived from an EMBL/GenBank/DDBJ whole genome shotgun (WGS) entry which is preliminary data.</text>
</comment>
<keyword evidence="3" id="KW-1185">Reference proteome</keyword>
<evidence type="ECO:0000313" key="3">
    <source>
        <dbReference type="Proteomes" id="UP000828390"/>
    </source>
</evidence>
<sequence length="93" mass="10172">MCRGAEASSAKFKTISNGASGVSDDVHVVKRKTKPQQKQSNHRGPKTAVKKCPYCGTNCMPNKCPAFRVKCRKCGNIMRQTVAQPENQSTKAM</sequence>